<dbReference type="STRING" id="742727.HMPREF9447_01565"/>
<dbReference type="Pfam" id="PF00933">
    <property type="entry name" value="Glyco_hydro_3"/>
    <property type="match status" value="1"/>
</dbReference>
<dbReference type="EC" id="3.2.1.21" evidence="3"/>
<evidence type="ECO:0000256" key="5">
    <source>
        <dbReference type="ARBA" id="ARBA00022801"/>
    </source>
</evidence>
<keyword evidence="10" id="KW-1185">Reference proteome</keyword>
<dbReference type="HOGENOM" id="CLU_1131822_0_0_10"/>
<proteinExistence type="inferred from homology"/>
<keyword evidence="5" id="KW-0378">Hydrolase</keyword>
<name>K9EQH5_9BACE</name>
<evidence type="ECO:0000256" key="1">
    <source>
        <dbReference type="ARBA" id="ARBA00000448"/>
    </source>
</evidence>
<evidence type="ECO:0000256" key="7">
    <source>
        <dbReference type="SAM" id="SignalP"/>
    </source>
</evidence>
<feature type="domain" description="Glycoside hydrolase family 3 N-terminal" evidence="8">
    <location>
        <begin position="48"/>
        <end position="240"/>
    </location>
</feature>
<comment type="caution">
    <text evidence="9">The sequence shown here is derived from an EMBL/GenBank/DDBJ whole genome shotgun (WGS) entry which is preliminary data.</text>
</comment>
<dbReference type="InterPro" id="IPR001764">
    <property type="entry name" value="Glyco_hydro_3_N"/>
</dbReference>
<dbReference type="InterPro" id="IPR051915">
    <property type="entry name" value="Cellulose_Degrad_GH3"/>
</dbReference>
<accession>K9EQH5</accession>
<dbReference type="PANTHER" id="PTHR30620:SF16">
    <property type="entry name" value="LYSOSOMAL BETA GLUCOSIDASE"/>
    <property type="match status" value="1"/>
</dbReference>
<dbReference type="SUPFAM" id="SSF51445">
    <property type="entry name" value="(Trans)glycosidases"/>
    <property type="match status" value="1"/>
</dbReference>
<dbReference type="InterPro" id="IPR036962">
    <property type="entry name" value="Glyco_hydro_3_N_sf"/>
</dbReference>
<evidence type="ECO:0000256" key="4">
    <source>
        <dbReference type="ARBA" id="ARBA00022729"/>
    </source>
</evidence>
<evidence type="ECO:0000313" key="10">
    <source>
        <dbReference type="Proteomes" id="UP000009872"/>
    </source>
</evidence>
<dbReference type="Proteomes" id="UP000009872">
    <property type="component" value="Unassembled WGS sequence"/>
</dbReference>
<dbReference type="eggNOG" id="COG1472">
    <property type="taxonomic scope" value="Bacteria"/>
</dbReference>
<dbReference type="Gene3D" id="3.20.20.300">
    <property type="entry name" value="Glycoside hydrolase, family 3, N-terminal domain"/>
    <property type="match status" value="1"/>
</dbReference>
<evidence type="ECO:0000256" key="2">
    <source>
        <dbReference type="ARBA" id="ARBA00005336"/>
    </source>
</evidence>
<sequence length="245" mass="27071">MKKLTFISCILLGGWLSGAMAADKTQPVYKSAKAPIEERVNDLVGKMTLEEKIQQLNQYTLGRNNNANNVGEEVKGIPAEIGSVIYFDADAQLRNAAQKKAMEESRLGIPIIFGYDVIHGFRTVYPISLAQACSWNLNLVEDACAIAAQEARMSGVDWTFSPMIDVARDGRWGRVAEGYGEDPYTNAVFGVASVKGYQGEDMSDSKRVASCLKHYIGYGAFEAGRDYVYSEISNQTLWDTYIPHI</sequence>
<organism evidence="9 10">
    <name type="scientific">Bacteroides oleiciplenus YIT 12058</name>
    <dbReference type="NCBI Taxonomy" id="742727"/>
    <lineage>
        <taxon>Bacteria</taxon>
        <taxon>Pseudomonadati</taxon>
        <taxon>Bacteroidota</taxon>
        <taxon>Bacteroidia</taxon>
        <taxon>Bacteroidales</taxon>
        <taxon>Bacteroidaceae</taxon>
        <taxon>Bacteroides</taxon>
    </lineage>
</organism>
<evidence type="ECO:0000259" key="8">
    <source>
        <dbReference type="Pfam" id="PF00933"/>
    </source>
</evidence>
<comment type="similarity">
    <text evidence="2">Belongs to the glycosyl hydrolase 3 family.</text>
</comment>
<comment type="catalytic activity">
    <reaction evidence="1">
        <text>Hydrolysis of terminal, non-reducing beta-D-glucosyl residues with release of beta-D-glucose.</text>
        <dbReference type="EC" id="3.2.1.21"/>
    </reaction>
</comment>
<protein>
    <recommendedName>
        <fullName evidence="3">beta-glucosidase</fullName>
        <ecNumber evidence="3">3.2.1.21</ecNumber>
    </recommendedName>
</protein>
<dbReference type="GO" id="GO:0008422">
    <property type="term" value="F:beta-glucosidase activity"/>
    <property type="evidence" value="ECO:0007669"/>
    <property type="project" value="UniProtKB-EC"/>
</dbReference>
<dbReference type="EMBL" id="ADLF01000008">
    <property type="protein sequence ID" value="EKU91375.1"/>
    <property type="molecule type" value="Genomic_DNA"/>
</dbReference>
<evidence type="ECO:0000313" key="9">
    <source>
        <dbReference type="EMBL" id="EKU91375.1"/>
    </source>
</evidence>
<gene>
    <name evidence="9" type="ORF">HMPREF9447_01565</name>
</gene>
<dbReference type="AlphaFoldDB" id="K9EQH5"/>
<keyword evidence="6" id="KW-0326">Glycosidase</keyword>
<dbReference type="GO" id="GO:0009251">
    <property type="term" value="P:glucan catabolic process"/>
    <property type="evidence" value="ECO:0007669"/>
    <property type="project" value="TreeGrafter"/>
</dbReference>
<evidence type="ECO:0000256" key="6">
    <source>
        <dbReference type="ARBA" id="ARBA00023295"/>
    </source>
</evidence>
<evidence type="ECO:0000256" key="3">
    <source>
        <dbReference type="ARBA" id="ARBA00012744"/>
    </source>
</evidence>
<keyword evidence="4 7" id="KW-0732">Signal</keyword>
<feature type="signal peptide" evidence="7">
    <location>
        <begin position="1"/>
        <end position="21"/>
    </location>
</feature>
<dbReference type="PANTHER" id="PTHR30620">
    <property type="entry name" value="PERIPLASMIC BETA-GLUCOSIDASE-RELATED"/>
    <property type="match status" value="1"/>
</dbReference>
<dbReference type="PRINTS" id="PR00133">
    <property type="entry name" value="GLHYDRLASE3"/>
</dbReference>
<reference evidence="9 10" key="1">
    <citation type="submission" date="2012-09" db="EMBL/GenBank/DDBJ databases">
        <title>The Genome Sequence of Bacteroides oleiciplenus YIT 12058.</title>
        <authorList>
            <consortium name="The Broad Institute Genome Sequencing Platform"/>
            <person name="Earl A."/>
            <person name="Ward D."/>
            <person name="Feldgarden M."/>
            <person name="Gevers D."/>
            <person name="Morotomi M."/>
            <person name="Walker B."/>
            <person name="Young S.K."/>
            <person name="Zeng Q."/>
            <person name="Gargeya S."/>
            <person name="Fitzgerald M."/>
            <person name="Haas B."/>
            <person name="Abouelleil A."/>
            <person name="Alvarado L."/>
            <person name="Arachchi H.M."/>
            <person name="Berlin A.M."/>
            <person name="Chapman S.B."/>
            <person name="Goldberg J."/>
            <person name="Griggs A."/>
            <person name="Gujja S."/>
            <person name="Hansen M."/>
            <person name="Howarth C."/>
            <person name="Imamovic A."/>
            <person name="Larimer J."/>
            <person name="McCowen C."/>
            <person name="Montmayeur A."/>
            <person name="Murphy C."/>
            <person name="Neiman D."/>
            <person name="Pearson M."/>
            <person name="Priest M."/>
            <person name="Roberts A."/>
            <person name="Saif S."/>
            <person name="Shea T."/>
            <person name="Sisk P."/>
            <person name="Sykes S."/>
            <person name="Wortman J."/>
            <person name="Nusbaum C."/>
            <person name="Birren B."/>
        </authorList>
    </citation>
    <scope>NUCLEOTIDE SEQUENCE [LARGE SCALE GENOMIC DNA]</scope>
    <source>
        <strain evidence="9 10">YIT 12058</strain>
    </source>
</reference>
<dbReference type="PATRIC" id="fig|742727.4.peg.1587"/>
<dbReference type="InterPro" id="IPR017853">
    <property type="entry name" value="GH"/>
</dbReference>
<feature type="chain" id="PRO_5003927488" description="beta-glucosidase" evidence="7">
    <location>
        <begin position="22"/>
        <end position="245"/>
    </location>
</feature>